<dbReference type="OrthoDB" id="1913746at2"/>
<name>A0A1I1HF96_9CLOT</name>
<reference evidence="1 2" key="1">
    <citation type="submission" date="2016-10" db="EMBL/GenBank/DDBJ databases">
        <authorList>
            <person name="de Groot N.N."/>
        </authorList>
    </citation>
    <scope>NUCLEOTIDE SEQUENCE [LARGE SCALE GENOMIC DNA]</scope>
    <source>
        <strain evidence="1 2">DSM 12992</strain>
    </source>
</reference>
<keyword evidence="2" id="KW-1185">Reference proteome</keyword>
<evidence type="ECO:0008006" key="3">
    <source>
        <dbReference type="Google" id="ProtNLM"/>
    </source>
</evidence>
<dbReference type="STRING" id="119641.SAMN05421842_101289"/>
<organism evidence="1 2">
    <name type="scientific">Clostridium uliginosum</name>
    <dbReference type="NCBI Taxonomy" id="119641"/>
    <lineage>
        <taxon>Bacteria</taxon>
        <taxon>Bacillati</taxon>
        <taxon>Bacillota</taxon>
        <taxon>Clostridia</taxon>
        <taxon>Eubacteriales</taxon>
        <taxon>Clostridiaceae</taxon>
        <taxon>Clostridium</taxon>
    </lineage>
</organism>
<protein>
    <recommendedName>
        <fullName evidence="3">Carboxypeptidase regulatory-like domain-containing protein</fullName>
    </recommendedName>
</protein>
<dbReference type="AlphaFoldDB" id="A0A1I1HF96"/>
<dbReference type="EMBL" id="FOMG01000001">
    <property type="protein sequence ID" value="SFC22634.1"/>
    <property type="molecule type" value="Genomic_DNA"/>
</dbReference>
<evidence type="ECO:0000313" key="2">
    <source>
        <dbReference type="Proteomes" id="UP000199263"/>
    </source>
</evidence>
<proteinExistence type="predicted"/>
<sequence length="96" mass="10498">MKVSNKNKIVIPGRCLCKNKIVHVKVILKKVKSTLVKGTVKNPDGSPSVGACIEIVEVTTIKKILGCTFTDAKGDFSVAIKCNFNAYYEFNIYSSV</sequence>
<evidence type="ECO:0000313" key="1">
    <source>
        <dbReference type="EMBL" id="SFC22634.1"/>
    </source>
</evidence>
<dbReference type="InterPro" id="IPR008969">
    <property type="entry name" value="CarboxyPept-like_regulatory"/>
</dbReference>
<dbReference type="SUPFAM" id="SSF49464">
    <property type="entry name" value="Carboxypeptidase regulatory domain-like"/>
    <property type="match status" value="1"/>
</dbReference>
<accession>A0A1I1HF96</accession>
<dbReference type="RefSeq" id="WP_090088086.1">
    <property type="nucleotide sequence ID" value="NZ_FOMG01000001.1"/>
</dbReference>
<gene>
    <name evidence="1" type="ORF">SAMN05421842_101289</name>
</gene>
<dbReference type="Proteomes" id="UP000199263">
    <property type="component" value="Unassembled WGS sequence"/>
</dbReference>